<sequence>MSKRPTTTATPAWPMVNHAREWSGSIRYEPAGLASSRWYVAASASDTSDADNATERMVVLSAIETLFGNMAMLLYQFGRNGHSTARLLCVPSQKGRLAE</sequence>
<name>A0ABY1MSP4_9PROT</name>
<gene>
    <name evidence="1" type="ORF">AFERRI_40129</name>
</gene>
<reference evidence="1 2" key="1">
    <citation type="submission" date="2017-03" db="EMBL/GenBank/DDBJ databases">
        <authorList>
            <person name="Regsiter A."/>
            <person name="William W."/>
        </authorList>
    </citation>
    <scope>NUCLEOTIDE SEQUENCE [LARGE SCALE GENOMIC DNA]</scope>
    <source>
        <strain evidence="1">PRJEB5721</strain>
    </source>
</reference>
<dbReference type="EMBL" id="LT841305">
    <property type="protein sequence ID" value="SMH66780.1"/>
    <property type="molecule type" value="Genomic_DNA"/>
</dbReference>
<protein>
    <submittedName>
        <fullName evidence="1">Uncharacterized protein</fullName>
    </submittedName>
</protein>
<evidence type="ECO:0000313" key="1">
    <source>
        <dbReference type="EMBL" id="SMH66780.1"/>
    </source>
</evidence>
<keyword evidence="2" id="KW-1185">Reference proteome</keyword>
<organism evidence="1 2">
    <name type="scientific">Acidithiobacillus ferrivorans</name>
    <dbReference type="NCBI Taxonomy" id="160808"/>
    <lineage>
        <taxon>Bacteria</taxon>
        <taxon>Pseudomonadati</taxon>
        <taxon>Pseudomonadota</taxon>
        <taxon>Acidithiobacillia</taxon>
        <taxon>Acidithiobacillales</taxon>
        <taxon>Acidithiobacillaceae</taxon>
        <taxon>Acidithiobacillus</taxon>
    </lineage>
</organism>
<evidence type="ECO:0000313" key="2">
    <source>
        <dbReference type="Proteomes" id="UP000193925"/>
    </source>
</evidence>
<proteinExistence type="predicted"/>
<dbReference type="Proteomes" id="UP000193925">
    <property type="component" value="Chromosome AFERRI"/>
</dbReference>
<accession>A0ABY1MSP4</accession>